<dbReference type="InterPro" id="IPR002347">
    <property type="entry name" value="SDR_fam"/>
</dbReference>
<dbReference type="STRING" id="1280954.HPO_04625"/>
<dbReference type="InterPro" id="IPR036291">
    <property type="entry name" value="NAD(P)-bd_dom_sf"/>
</dbReference>
<keyword evidence="4" id="KW-1185">Reference proteome</keyword>
<evidence type="ECO:0000313" key="3">
    <source>
        <dbReference type="EMBL" id="KCZ99642.1"/>
    </source>
</evidence>
<proteinExistence type="inferred from homology"/>
<dbReference type="PRINTS" id="PR00080">
    <property type="entry name" value="SDRFAMILY"/>
</dbReference>
<dbReference type="GO" id="GO:0006633">
    <property type="term" value="P:fatty acid biosynthetic process"/>
    <property type="evidence" value="ECO:0007669"/>
    <property type="project" value="TreeGrafter"/>
</dbReference>
<dbReference type="Proteomes" id="UP000027100">
    <property type="component" value="Unassembled WGS sequence"/>
</dbReference>
<dbReference type="eggNOG" id="COG1028">
    <property type="taxonomic scope" value="Bacteria"/>
</dbReference>
<dbReference type="PANTHER" id="PTHR42760:SF133">
    <property type="entry name" value="3-OXOACYL-[ACYL-CARRIER-PROTEIN] REDUCTASE"/>
    <property type="match status" value="1"/>
</dbReference>
<protein>
    <submittedName>
        <fullName evidence="3">3-oxoacyl-ACP reductase</fullName>
    </submittedName>
</protein>
<dbReference type="GO" id="GO:0016616">
    <property type="term" value="F:oxidoreductase activity, acting on the CH-OH group of donors, NAD or NADP as acceptor"/>
    <property type="evidence" value="ECO:0007669"/>
    <property type="project" value="TreeGrafter"/>
</dbReference>
<comment type="similarity">
    <text evidence="1">Belongs to the short-chain dehydrogenases/reductases (SDR) family.</text>
</comment>
<keyword evidence="2" id="KW-0560">Oxidoreductase</keyword>
<dbReference type="CDD" id="cd05233">
    <property type="entry name" value="SDR_c"/>
    <property type="match status" value="1"/>
</dbReference>
<dbReference type="EMBL" id="ARYM01000004">
    <property type="protein sequence ID" value="KCZ99642.1"/>
    <property type="molecule type" value="Genomic_DNA"/>
</dbReference>
<dbReference type="PANTHER" id="PTHR42760">
    <property type="entry name" value="SHORT-CHAIN DEHYDROGENASES/REDUCTASES FAMILY MEMBER"/>
    <property type="match status" value="1"/>
</dbReference>
<dbReference type="SUPFAM" id="SSF51735">
    <property type="entry name" value="NAD(P)-binding Rossmann-fold domains"/>
    <property type="match status" value="1"/>
</dbReference>
<dbReference type="FunFam" id="3.40.50.720:FF:000084">
    <property type="entry name" value="Short-chain dehydrogenase reductase"/>
    <property type="match status" value="1"/>
</dbReference>
<dbReference type="Pfam" id="PF13561">
    <property type="entry name" value="adh_short_C2"/>
    <property type="match status" value="1"/>
</dbReference>
<dbReference type="PRINTS" id="PR00081">
    <property type="entry name" value="GDHRDH"/>
</dbReference>
<evidence type="ECO:0000256" key="2">
    <source>
        <dbReference type="ARBA" id="ARBA00023002"/>
    </source>
</evidence>
<name>A0A062VB64_9PROT</name>
<evidence type="ECO:0000313" key="4">
    <source>
        <dbReference type="Proteomes" id="UP000027100"/>
    </source>
</evidence>
<dbReference type="GO" id="GO:0048038">
    <property type="term" value="F:quinone binding"/>
    <property type="evidence" value="ECO:0007669"/>
    <property type="project" value="TreeGrafter"/>
</dbReference>
<accession>A0A062VB64</accession>
<dbReference type="Gene3D" id="3.40.50.720">
    <property type="entry name" value="NAD(P)-binding Rossmann-like Domain"/>
    <property type="match status" value="1"/>
</dbReference>
<gene>
    <name evidence="3" type="ORF">HPO_04625</name>
</gene>
<dbReference type="AlphaFoldDB" id="A0A062VB64"/>
<comment type="caution">
    <text evidence="3">The sequence shown here is derived from an EMBL/GenBank/DDBJ whole genome shotgun (WGS) entry which is preliminary data.</text>
</comment>
<sequence length="272" mass="28251">MGDMKTSLQGKLAIVTGGAGGMGRSHALRLAELGANVAIIDIDLKVAARYGETLSAASVRDEILNLGRDSIAIEADLSDRKAAFDAVHQIERHFGRIDILVNNAGGAITPIGSSSASMASEEDRNTLFAANFHTAVNMCQACVPALIKEGGVIVNISTVGVCLDDAAARFAMYSASKAAVEKYTRSLAVELGPKQVRVNCIAPGLIATPRVASQAAARNLATGGQADAIPLRRLGQASDITGVVEFLVSDLASYVTGECIRVSGGLQLQTRT</sequence>
<organism evidence="3 4">
    <name type="scientific">Hyphomonas polymorpha PS728</name>
    <dbReference type="NCBI Taxonomy" id="1280954"/>
    <lineage>
        <taxon>Bacteria</taxon>
        <taxon>Pseudomonadati</taxon>
        <taxon>Pseudomonadota</taxon>
        <taxon>Alphaproteobacteria</taxon>
        <taxon>Hyphomonadales</taxon>
        <taxon>Hyphomonadaceae</taxon>
        <taxon>Hyphomonas</taxon>
    </lineage>
</organism>
<reference evidence="3 4" key="1">
    <citation type="journal article" date="2014" name="Antonie Van Leeuwenhoek">
        <title>Hyphomonas beringensis sp. nov. and Hyphomonas chukchiensis sp. nov., isolated from surface seawater of the Bering Sea and Chukchi Sea.</title>
        <authorList>
            <person name="Li C."/>
            <person name="Lai Q."/>
            <person name="Li G."/>
            <person name="Dong C."/>
            <person name="Wang J."/>
            <person name="Liao Y."/>
            <person name="Shao Z."/>
        </authorList>
    </citation>
    <scope>NUCLEOTIDE SEQUENCE [LARGE SCALE GENOMIC DNA]</scope>
    <source>
        <strain evidence="3 4">PS728</strain>
    </source>
</reference>
<dbReference type="PATRIC" id="fig|1280954.3.peg.941"/>
<evidence type="ECO:0000256" key="1">
    <source>
        <dbReference type="ARBA" id="ARBA00006484"/>
    </source>
</evidence>